<dbReference type="InterPro" id="IPR011676">
    <property type="entry name" value="DUF1618"/>
</dbReference>
<feature type="domain" description="DUF1618" evidence="1">
    <location>
        <begin position="99"/>
        <end position="264"/>
    </location>
</feature>
<dbReference type="Pfam" id="PF07762">
    <property type="entry name" value="DUF1618"/>
    <property type="match status" value="1"/>
</dbReference>
<sequence>MTNLSFSNTPCRVYPKHASNFFLASSCSFWSAASNCLRLSSDRSAAHFANFGCQHIQLDFVEEPLRDSVCPILNTAERVIYHLTTKVIMLGGAKGTVGWVDLWRGILCDVLETSPKLRDVPLPVPAKGNWRSYLSDCERFRRDITVSQHKDSIKYVEMEIITPRMVTSISSSTPDPVSYLEWVRRKDSPPQTTCSLVPVTSPDNWCCECTAELREFHVDNPTHHKLLHKYMSSSGDKEAKEATFSLGCLHMAYPTFSVDNHVVYLLCKAASISKMGVVIAFDVRKKKLRGVAKLDSKTNSSFIRCYLACGISKHPKTTSTRVVQAEYAEASI</sequence>
<dbReference type="Proteomes" id="UP000823388">
    <property type="component" value="Chromosome 2N"/>
</dbReference>
<dbReference type="PANTHER" id="PTHR33074">
    <property type="entry name" value="EXPRESSED PROTEIN-RELATED"/>
    <property type="match status" value="1"/>
</dbReference>
<evidence type="ECO:0000259" key="1">
    <source>
        <dbReference type="Pfam" id="PF07762"/>
    </source>
</evidence>
<gene>
    <name evidence="2" type="ORF">PVAP13_2NG240800</name>
</gene>
<proteinExistence type="predicted"/>
<evidence type="ECO:0000313" key="3">
    <source>
        <dbReference type="Proteomes" id="UP000823388"/>
    </source>
</evidence>
<comment type="caution">
    <text evidence="2">The sequence shown here is derived from an EMBL/GenBank/DDBJ whole genome shotgun (WGS) entry which is preliminary data.</text>
</comment>
<name>A0A8T0VJX2_PANVG</name>
<accession>A0A8T0VJX2</accession>
<reference evidence="2" key="1">
    <citation type="submission" date="2020-05" db="EMBL/GenBank/DDBJ databases">
        <title>WGS assembly of Panicum virgatum.</title>
        <authorList>
            <person name="Lovell J.T."/>
            <person name="Jenkins J."/>
            <person name="Shu S."/>
            <person name="Juenger T.E."/>
            <person name="Schmutz J."/>
        </authorList>
    </citation>
    <scope>NUCLEOTIDE SEQUENCE</scope>
    <source>
        <strain evidence="2">AP13</strain>
    </source>
</reference>
<organism evidence="2 3">
    <name type="scientific">Panicum virgatum</name>
    <name type="common">Blackwell switchgrass</name>
    <dbReference type="NCBI Taxonomy" id="38727"/>
    <lineage>
        <taxon>Eukaryota</taxon>
        <taxon>Viridiplantae</taxon>
        <taxon>Streptophyta</taxon>
        <taxon>Embryophyta</taxon>
        <taxon>Tracheophyta</taxon>
        <taxon>Spermatophyta</taxon>
        <taxon>Magnoliopsida</taxon>
        <taxon>Liliopsida</taxon>
        <taxon>Poales</taxon>
        <taxon>Poaceae</taxon>
        <taxon>PACMAD clade</taxon>
        <taxon>Panicoideae</taxon>
        <taxon>Panicodae</taxon>
        <taxon>Paniceae</taxon>
        <taxon>Panicinae</taxon>
        <taxon>Panicum</taxon>
        <taxon>Panicum sect. Hiantes</taxon>
    </lineage>
</organism>
<dbReference type="AlphaFoldDB" id="A0A8T0VJX2"/>
<protein>
    <recommendedName>
        <fullName evidence="1">DUF1618 domain-containing protein</fullName>
    </recommendedName>
</protein>
<dbReference type="PANTHER" id="PTHR33074:SF18">
    <property type="entry name" value="OS06G0718700 PROTEIN"/>
    <property type="match status" value="1"/>
</dbReference>
<keyword evidence="3" id="KW-1185">Reference proteome</keyword>
<evidence type="ECO:0000313" key="2">
    <source>
        <dbReference type="EMBL" id="KAG2633644.1"/>
    </source>
</evidence>
<dbReference type="EMBL" id="CM029040">
    <property type="protein sequence ID" value="KAG2633644.1"/>
    <property type="molecule type" value="Genomic_DNA"/>
</dbReference>